<feature type="transmembrane region" description="Helical" evidence="8">
    <location>
        <begin position="94"/>
        <end position="123"/>
    </location>
</feature>
<feature type="transmembrane region" description="Helical" evidence="8">
    <location>
        <begin position="408"/>
        <end position="428"/>
    </location>
</feature>
<evidence type="ECO:0000256" key="4">
    <source>
        <dbReference type="ARBA" id="ARBA00022475"/>
    </source>
</evidence>
<feature type="transmembrane region" description="Helical" evidence="8">
    <location>
        <begin position="28"/>
        <end position="44"/>
    </location>
</feature>
<dbReference type="PANTHER" id="PTHR43568">
    <property type="entry name" value="P PROTEIN"/>
    <property type="match status" value="1"/>
</dbReference>
<keyword evidence="3" id="KW-0813">Transport</keyword>
<evidence type="ECO:0000256" key="1">
    <source>
        <dbReference type="ARBA" id="ARBA00004651"/>
    </source>
</evidence>
<dbReference type="EMBL" id="AZRM01000065">
    <property type="protein sequence ID" value="PNR97346.1"/>
    <property type="molecule type" value="Genomic_DNA"/>
</dbReference>
<evidence type="ECO:0000259" key="9">
    <source>
        <dbReference type="Pfam" id="PF03600"/>
    </source>
</evidence>
<feature type="transmembrane region" description="Helical" evidence="8">
    <location>
        <begin position="281"/>
        <end position="301"/>
    </location>
</feature>
<feature type="transmembrane region" description="Helical" evidence="8">
    <location>
        <begin position="56"/>
        <end position="73"/>
    </location>
</feature>
<dbReference type="RefSeq" id="WP_103079603.1">
    <property type="nucleotide sequence ID" value="NZ_AZRM01000065.1"/>
</dbReference>
<feature type="transmembrane region" description="Helical" evidence="8">
    <location>
        <begin position="252"/>
        <end position="269"/>
    </location>
</feature>
<feature type="transmembrane region" description="Helical" evidence="8">
    <location>
        <begin position="135"/>
        <end position="155"/>
    </location>
</feature>
<sequence length="429" mass="47431">MPQTELITLIVFAVVLFFIINHKINRTIVAMLGASVLIIFGVFPDEIEAIRNYVDFNTLLLLFGMMLFVNVIRRTSLFSYVGIKTLRIFGINGYMLFISLTFLVAIISGFIDNVTTILVFIPITFAITDSLKVNYFPYVLGEIFASNIGGMATIIGDPPNIMIASAAGFSFSEFALVMYPIALINLLFMDMLFILVFKNDLQMKFDKETIKSFDTSHLIEDKKSFFLSIILFVTVIIAFSAQHFLGVESSTIAIIAGFFSLLILAPNQVRDTLNEVEWESLLFFFGLFLITGAMEETGVIADLSNIMVKVAGNSVKSFSMFILPVASLISGFIDNIPFTATMIPVVQHLQVVQPGIFSNLSPVWYSLAMGACLGGNATSIGASANIIGLAMLTQFKNKTILFKDFAKYGLLLVLGNIVISEIYLLLLFF</sequence>
<keyword evidence="5 8" id="KW-0812">Transmembrane</keyword>
<accession>A0A2K1P3K0</accession>
<dbReference type="GO" id="GO:0015105">
    <property type="term" value="F:arsenite transmembrane transporter activity"/>
    <property type="evidence" value="ECO:0007669"/>
    <property type="project" value="InterPro"/>
</dbReference>
<comment type="similarity">
    <text evidence="2">Belongs to the CitM (TC 2.A.11) transporter family.</text>
</comment>
<evidence type="ECO:0000256" key="8">
    <source>
        <dbReference type="SAM" id="Phobius"/>
    </source>
</evidence>
<evidence type="ECO:0000256" key="6">
    <source>
        <dbReference type="ARBA" id="ARBA00022989"/>
    </source>
</evidence>
<dbReference type="PRINTS" id="PR00758">
    <property type="entry name" value="ARSENICPUMP"/>
</dbReference>
<dbReference type="GO" id="GO:0005886">
    <property type="term" value="C:plasma membrane"/>
    <property type="evidence" value="ECO:0007669"/>
    <property type="project" value="UniProtKB-SubCell"/>
</dbReference>
<feature type="transmembrane region" description="Helical" evidence="8">
    <location>
        <begin position="225"/>
        <end position="245"/>
    </location>
</feature>
<organism evidence="10 11">
    <name type="scientific">Petrotoga miotherma DSM 10691</name>
    <dbReference type="NCBI Taxonomy" id="1434326"/>
    <lineage>
        <taxon>Bacteria</taxon>
        <taxon>Thermotogati</taxon>
        <taxon>Thermotogota</taxon>
        <taxon>Thermotogae</taxon>
        <taxon>Petrotogales</taxon>
        <taxon>Petrotogaceae</taxon>
        <taxon>Petrotoga</taxon>
    </lineage>
</organism>
<evidence type="ECO:0000256" key="5">
    <source>
        <dbReference type="ARBA" id="ARBA00022692"/>
    </source>
</evidence>
<reference evidence="10 11" key="1">
    <citation type="submission" date="2013-12" db="EMBL/GenBank/DDBJ databases">
        <title>Comparative genomics of Petrotoga isolates.</title>
        <authorList>
            <person name="Nesbo C.L."/>
            <person name="Charchuk R."/>
            <person name="Chow K."/>
        </authorList>
    </citation>
    <scope>NUCLEOTIDE SEQUENCE [LARGE SCALE GENOMIC DNA]</scope>
    <source>
        <strain evidence="10 11">DSM 10691</strain>
    </source>
</reference>
<evidence type="ECO:0000313" key="10">
    <source>
        <dbReference type="EMBL" id="PNR97346.1"/>
    </source>
</evidence>
<dbReference type="InterPro" id="IPR000802">
    <property type="entry name" value="Arsenical_pump_ArsB"/>
</dbReference>
<proteinExistence type="inferred from homology"/>
<keyword evidence="7 8" id="KW-0472">Membrane</keyword>
<evidence type="ECO:0000256" key="3">
    <source>
        <dbReference type="ARBA" id="ARBA00022448"/>
    </source>
</evidence>
<dbReference type="OrthoDB" id="9765532at2"/>
<dbReference type="Proteomes" id="UP000236199">
    <property type="component" value="Unassembled WGS sequence"/>
</dbReference>
<comment type="caution">
    <text evidence="10">The sequence shown here is derived from an EMBL/GenBank/DDBJ whole genome shotgun (WGS) entry which is preliminary data.</text>
</comment>
<evidence type="ECO:0000256" key="2">
    <source>
        <dbReference type="ARBA" id="ARBA00009843"/>
    </source>
</evidence>
<comment type="subcellular location">
    <subcellularLocation>
        <location evidence="1">Cell membrane</location>
        <topology evidence="1">Multi-pass membrane protein</topology>
    </subcellularLocation>
</comment>
<protein>
    <submittedName>
        <fullName evidence="10">Citrate transporter</fullName>
    </submittedName>
</protein>
<feature type="transmembrane region" description="Helical" evidence="8">
    <location>
        <begin position="363"/>
        <end position="387"/>
    </location>
</feature>
<dbReference type="PANTHER" id="PTHR43568:SF1">
    <property type="entry name" value="P PROTEIN"/>
    <property type="match status" value="1"/>
</dbReference>
<evidence type="ECO:0000256" key="7">
    <source>
        <dbReference type="ARBA" id="ARBA00023136"/>
    </source>
</evidence>
<dbReference type="InterPro" id="IPR004680">
    <property type="entry name" value="Cit_transptr-like_dom"/>
</dbReference>
<gene>
    <name evidence="10" type="ORF">X928_10285</name>
</gene>
<feature type="transmembrane region" description="Helical" evidence="8">
    <location>
        <begin position="176"/>
        <end position="197"/>
    </location>
</feature>
<dbReference type="InterPro" id="IPR051475">
    <property type="entry name" value="Diverse_Ion_Transporter"/>
</dbReference>
<keyword evidence="6 8" id="KW-1133">Transmembrane helix</keyword>
<dbReference type="AlphaFoldDB" id="A0A2K1P3K0"/>
<dbReference type="Pfam" id="PF03600">
    <property type="entry name" value="CitMHS"/>
    <property type="match status" value="1"/>
</dbReference>
<keyword evidence="11" id="KW-1185">Reference proteome</keyword>
<feature type="transmembrane region" description="Helical" evidence="8">
    <location>
        <begin position="6"/>
        <end position="21"/>
    </location>
</feature>
<feature type="domain" description="Citrate transporter-like" evidence="9">
    <location>
        <begin position="17"/>
        <end position="370"/>
    </location>
</feature>
<evidence type="ECO:0000313" key="11">
    <source>
        <dbReference type="Proteomes" id="UP000236199"/>
    </source>
</evidence>
<name>A0A2K1P3K0_9BACT</name>
<keyword evidence="4" id="KW-1003">Cell membrane</keyword>